<keyword evidence="3" id="KW-1185">Reference proteome</keyword>
<dbReference type="OrthoDB" id="5977486at2759"/>
<proteinExistence type="predicted"/>
<accession>A0A913XTZ9</accession>
<feature type="region of interest" description="Disordered" evidence="1">
    <location>
        <begin position="26"/>
        <end position="54"/>
    </location>
</feature>
<feature type="compositionally biased region" description="Acidic residues" evidence="1">
    <location>
        <begin position="163"/>
        <end position="174"/>
    </location>
</feature>
<evidence type="ECO:0000256" key="1">
    <source>
        <dbReference type="SAM" id="MobiDB-lite"/>
    </source>
</evidence>
<dbReference type="RefSeq" id="XP_020909712.1">
    <property type="nucleotide sequence ID" value="XM_021054053.2"/>
</dbReference>
<protein>
    <submittedName>
        <fullName evidence="2">Uncharacterized protein</fullName>
    </submittedName>
</protein>
<dbReference type="Proteomes" id="UP000887567">
    <property type="component" value="Unplaced"/>
</dbReference>
<dbReference type="AlphaFoldDB" id="A0A913XTZ9"/>
<dbReference type="KEGG" id="epa:110247593"/>
<dbReference type="EnsemblMetazoa" id="XM_021054053.2">
    <property type="protein sequence ID" value="XP_020909712.1"/>
    <property type="gene ID" value="LOC110247593"/>
</dbReference>
<organism evidence="2 3">
    <name type="scientific">Exaiptasia diaphana</name>
    <name type="common">Tropical sea anemone</name>
    <name type="synonym">Aiptasia pulchella</name>
    <dbReference type="NCBI Taxonomy" id="2652724"/>
    <lineage>
        <taxon>Eukaryota</taxon>
        <taxon>Metazoa</taxon>
        <taxon>Cnidaria</taxon>
        <taxon>Anthozoa</taxon>
        <taxon>Hexacorallia</taxon>
        <taxon>Actiniaria</taxon>
        <taxon>Aiptasiidae</taxon>
        <taxon>Exaiptasia</taxon>
    </lineage>
</organism>
<feature type="compositionally biased region" description="Low complexity" evidence="1">
    <location>
        <begin position="42"/>
        <end position="52"/>
    </location>
</feature>
<feature type="compositionally biased region" description="Polar residues" evidence="1">
    <location>
        <begin position="26"/>
        <end position="35"/>
    </location>
</feature>
<feature type="compositionally biased region" description="Acidic residues" evidence="1">
    <location>
        <begin position="141"/>
        <end position="153"/>
    </location>
</feature>
<feature type="compositionally biased region" description="Polar residues" evidence="1">
    <location>
        <begin position="120"/>
        <end position="133"/>
    </location>
</feature>
<reference evidence="2" key="1">
    <citation type="submission" date="2022-11" db="UniProtKB">
        <authorList>
            <consortium name="EnsemblMetazoa"/>
        </authorList>
    </citation>
    <scope>IDENTIFICATION</scope>
</reference>
<name>A0A913XTZ9_EXADI</name>
<evidence type="ECO:0000313" key="2">
    <source>
        <dbReference type="EnsemblMetazoa" id="XP_020909712.1"/>
    </source>
</evidence>
<sequence>MLGDTSNQDSKLKKSQIANHNLSAGSVFNTFPSTAKTKENTGRTTSGGQSSSKLVPCKFTSNGLQCQELVSKRSKSGYCTAHRTVVRITKQGISKASRAVSSEPTKVDKAEQLESLHCLSESSTASQVPQATEQLPHDVFNMEDDEQESENEDSPGSASFQYEGDDDLVIDLPE</sequence>
<evidence type="ECO:0000313" key="3">
    <source>
        <dbReference type="Proteomes" id="UP000887567"/>
    </source>
</evidence>
<feature type="region of interest" description="Disordered" evidence="1">
    <location>
        <begin position="119"/>
        <end position="174"/>
    </location>
</feature>
<dbReference type="GeneID" id="110247593"/>